<keyword evidence="3" id="KW-1185">Reference proteome</keyword>
<feature type="domain" description="DUF4130" evidence="1">
    <location>
        <begin position="82"/>
        <end position="240"/>
    </location>
</feature>
<proteinExistence type="predicted"/>
<gene>
    <name evidence="2" type="ORF">H8730_10990</name>
</gene>
<reference evidence="2" key="1">
    <citation type="submission" date="2020-08" db="EMBL/GenBank/DDBJ databases">
        <title>Genome public.</title>
        <authorList>
            <person name="Liu C."/>
            <person name="Sun Q."/>
        </authorList>
    </citation>
    <scope>NUCLEOTIDE SEQUENCE</scope>
    <source>
        <strain evidence="2">NSJ-32</strain>
    </source>
</reference>
<dbReference type="RefSeq" id="WP_177720125.1">
    <property type="nucleotide sequence ID" value="NZ_JACRSQ010000016.1"/>
</dbReference>
<name>A0A926DUR7_9FIRM</name>
<dbReference type="AlphaFoldDB" id="A0A926DUR7"/>
<dbReference type="Pfam" id="PF13566">
    <property type="entry name" value="DUF4130"/>
    <property type="match status" value="1"/>
</dbReference>
<evidence type="ECO:0000313" key="3">
    <source>
        <dbReference type="Proteomes" id="UP000657006"/>
    </source>
</evidence>
<accession>A0A926DUR7</accession>
<dbReference type="InterPro" id="IPR025404">
    <property type="entry name" value="DUF4130"/>
</dbReference>
<dbReference type="Proteomes" id="UP000657006">
    <property type="component" value="Unassembled WGS sequence"/>
</dbReference>
<dbReference type="NCBIfam" id="TIGR03915">
    <property type="entry name" value="SAM_7_link_chp"/>
    <property type="match status" value="1"/>
</dbReference>
<sequence>MIYLYDGSFDGFLCCVYAHYYCGSASAIYAVDGFQQQLGETCAVVERDDEKAKKVYEAMEEKLGDEIVSKAYRCFLAEDLEKDTRILNYLRLCFRYGPQVDGYRTHPWILPIHELDKKVSGQVHRYLGILRFSDIQGVLYAAYTPDYDMTRILMPHFADRFKREQFIIYDRRRQKAGVYARGQWLERDFDVDLLQYRSEKERNLEALWKGYFEHIAIEARKNPKLQAHFVPKRYRSFVTEFQPR</sequence>
<evidence type="ECO:0000259" key="1">
    <source>
        <dbReference type="Pfam" id="PF13566"/>
    </source>
</evidence>
<organism evidence="2 3">
    <name type="scientific">Bianquea renquensis</name>
    <dbReference type="NCBI Taxonomy" id="2763661"/>
    <lineage>
        <taxon>Bacteria</taxon>
        <taxon>Bacillati</taxon>
        <taxon>Bacillota</taxon>
        <taxon>Clostridia</taxon>
        <taxon>Eubacteriales</taxon>
        <taxon>Bianqueaceae</taxon>
        <taxon>Bianquea</taxon>
    </lineage>
</organism>
<comment type="caution">
    <text evidence="2">The sequence shown here is derived from an EMBL/GenBank/DDBJ whole genome shotgun (WGS) entry which is preliminary data.</text>
</comment>
<dbReference type="EMBL" id="JACRSQ010000016">
    <property type="protein sequence ID" value="MBC8544072.1"/>
    <property type="molecule type" value="Genomic_DNA"/>
</dbReference>
<protein>
    <submittedName>
        <fullName evidence="2">TIGR03915 family putative DNA repair protein</fullName>
    </submittedName>
</protein>
<evidence type="ECO:0000313" key="2">
    <source>
        <dbReference type="EMBL" id="MBC8544072.1"/>
    </source>
</evidence>
<dbReference type="InterPro" id="IPR023875">
    <property type="entry name" value="DNA_repair_put"/>
</dbReference>